<dbReference type="EMBL" id="PFTL01000019">
    <property type="protein sequence ID" value="PJB83915.1"/>
    <property type="molecule type" value="Genomic_DNA"/>
</dbReference>
<dbReference type="Pfam" id="PF03129">
    <property type="entry name" value="HGTP_anticodon"/>
    <property type="match status" value="1"/>
</dbReference>
<feature type="domain" description="Aminoacyl-transfer RNA synthetases class-II family profile" evidence="10">
    <location>
        <begin position="4"/>
        <end position="312"/>
    </location>
</feature>
<dbReference type="PRINTS" id="PR01046">
    <property type="entry name" value="TRNASYNTHPRO"/>
</dbReference>
<dbReference type="InterPro" id="IPR002316">
    <property type="entry name" value="Pro-tRNA-ligase_IIa"/>
</dbReference>
<dbReference type="InterPro" id="IPR036621">
    <property type="entry name" value="Anticodon-bd_dom_sf"/>
</dbReference>
<dbReference type="InterPro" id="IPR006195">
    <property type="entry name" value="aa-tRNA-synth_II"/>
</dbReference>
<evidence type="ECO:0000256" key="3">
    <source>
        <dbReference type="ARBA" id="ARBA00022598"/>
    </source>
</evidence>
<evidence type="ECO:0000256" key="5">
    <source>
        <dbReference type="ARBA" id="ARBA00022840"/>
    </source>
</evidence>
<organism evidence="11 12">
    <name type="scientific">Candidatus Wolfebacteria bacterium CG_4_9_14_0_8_um_filter_39_46</name>
    <dbReference type="NCBI Taxonomy" id="1975064"/>
    <lineage>
        <taxon>Bacteria</taxon>
        <taxon>Candidatus Wolfeibacteriota</taxon>
    </lineage>
</organism>
<evidence type="ECO:0000256" key="1">
    <source>
        <dbReference type="ARBA" id="ARBA00012831"/>
    </source>
</evidence>
<dbReference type="Pfam" id="PF00587">
    <property type="entry name" value="tRNA-synt_2b"/>
    <property type="match status" value="1"/>
</dbReference>
<evidence type="ECO:0000313" key="12">
    <source>
        <dbReference type="Proteomes" id="UP000230577"/>
    </source>
</evidence>
<evidence type="ECO:0000256" key="9">
    <source>
        <dbReference type="ARBA" id="ARBA00047671"/>
    </source>
</evidence>
<sequence length="412" mass="47406">LQSELFTKTKREAPKDEEAINARLLIRAGFVDKLMAGVYTFLPLGLRVLKKIENIVREEMDKAGGQEILMPALQPKENWEVTGRWKSFDALFKLKTRSGADYALGPTHEETIYPLLKHYVSSYKDLPTYLYQIQTKFRDEPRVKSGLLRSREFRMKDLYSFHTDDKDRDKYYETMKGVYFNVFKRIKLDVIKTEASGGTFSQRSHEFQVISEAGEDVIYICKRCQIAVNEEIIEEQNVCPQCGNDNLEKEKAIEVGNIFPLKEKYARDFRLTFKDKNSKESLVSVGCYGLGTSRLMGAIVEVYHDEKGIIWPEPVAPFAVHLINLSDKQQATSNKLYNTLQKTLQKAGIEVLYDDRESASVGEKFAEADLIGIPYRLVVSEKTGNKIEIKRRDEKKVKLVSEKELIRLLKLT</sequence>
<evidence type="ECO:0000259" key="10">
    <source>
        <dbReference type="PROSITE" id="PS50862"/>
    </source>
</evidence>
<dbReference type="InterPro" id="IPR002314">
    <property type="entry name" value="aa-tRNA-synt_IIb"/>
</dbReference>
<keyword evidence="7" id="KW-0030">Aminoacyl-tRNA synthetase</keyword>
<reference evidence="12" key="1">
    <citation type="submission" date="2017-09" db="EMBL/GenBank/DDBJ databases">
        <title>Depth-based differentiation of microbial function through sediment-hosted aquifers and enrichment of novel symbionts in the deep terrestrial subsurface.</title>
        <authorList>
            <person name="Probst A.J."/>
            <person name="Ladd B."/>
            <person name="Jarett J.K."/>
            <person name="Geller-Mcgrath D.E."/>
            <person name="Sieber C.M.K."/>
            <person name="Emerson J.B."/>
            <person name="Anantharaman K."/>
            <person name="Thomas B.C."/>
            <person name="Malmstrom R."/>
            <person name="Stieglmeier M."/>
            <person name="Klingl A."/>
            <person name="Woyke T."/>
            <person name="Ryan C.M."/>
            <person name="Banfield J.F."/>
        </authorList>
    </citation>
    <scope>NUCLEOTIDE SEQUENCE [LARGE SCALE GENOMIC DNA]</scope>
</reference>
<dbReference type="SUPFAM" id="SSF52954">
    <property type="entry name" value="Class II aaRS ABD-related"/>
    <property type="match status" value="1"/>
</dbReference>
<keyword evidence="3" id="KW-0436">Ligase</keyword>
<evidence type="ECO:0000256" key="2">
    <source>
        <dbReference type="ARBA" id="ARBA00019110"/>
    </source>
</evidence>
<dbReference type="GO" id="GO:0004827">
    <property type="term" value="F:proline-tRNA ligase activity"/>
    <property type="evidence" value="ECO:0007669"/>
    <property type="project" value="UniProtKB-EC"/>
</dbReference>
<dbReference type="InterPro" id="IPR050062">
    <property type="entry name" value="Pro-tRNA_synthetase"/>
</dbReference>
<evidence type="ECO:0000256" key="6">
    <source>
        <dbReference type="ARBA" id="ARBA00022917"/>
    </source>
</evidence>
<dbReference type="SUPFAM" id="SSF55681">
    <property type="entry name" value="Class II aaRS and biotin synthetases"/>
    <property type="match status" value="1"/>
</dbReference>
<dbReference type="PANTHER" id="PTHR42753:SF2">
    <property type="entry name" value="PROLINE--TRNA LIGASE"/>
    <property type="match status" value="1"/>
</dbReference>
<comment type="caution">
    <text evidence="11">The sequence shown here is derived from an EMBL/GenBank/DDBJ whole genome shotgun (WGS) entry which is preliminary data.</text>
</comment>
<dbReference type="InterPro" id="IPR044140">
    <property type="entry name" value="ProRS_anticodon_short"/>
</dbReference>
<name>A0A2M8D9Z1_9BACT</name>
<dbReference type="CDD" id="cd00861">
    <property type="entry name" value="ProRS_anticodon_short"/>
    <property type="match status" value="1"/>
</dbReference>
<evidence type="ECO:0000256" key="4">
    <source>
        <dbReference type="ARBA" id="ARBA00022741"/>
    </source>
</evidence>
<keyword evidence="5" id="KW-0067">ATP-binding</keyword>
<accession>A0A2M8D9Z1</accession>
<dbReference type="GO" id="GO:0005829">
    <property type="term" value="C:cytosol"/>
    <property type="evidence" value="ECO:0007669"/>
    <property type="project" value="TreeGrafter"/>
</dbReference>
<dbReference type="Gene3D" id="3.30.930.10">
    <property type="entry name" value="Bira Bifunctional Protein, Domain 2"/>
    <property type="match status" value="1"/>
</dbReference>
<dbReference type="GO" id="GO:0006433">
    <property type="term" value="P:prolyl-tRNA aminoacylation"/>
    <property type="evidence" value="ECO:0007669"/>
    <property type="project" value="InterPro"/>
</dbReference>
<protein>
    <recommendedName>
        <fullName evidence="2">Proline--tRNA ligase</fullName>
        <ecNumber evidence="1">6.1.1.15</ecNumber>
    </recommendedName>
    <alternativeName>
        <fullName evidence="8">Prolyl-tRNA synthetase</fullName>
    </alternativeName>
</protein>
<dbReference type="InterPro" id="IPR045864">
    <property type="entry name" value="aa-tRNA-synth_II/BPL/LPL"/>
</dbReference>
<dbReference type="GO" id="GO:0005524">
    <property type="term" value="F:ATP binding"/>
    <property type="evidence" value="ECO:0007669"/>
    <property type="project" value="UniProtKB-KW"/>
</dbReference>
<keyword evidence="6" id="KW-0648">Protein biosynthesis</keyword>
<evidence type="ECO:0000313" key="11">
    <source>
        <dbReference type="EMBL" id="PJB83915.1"/>
    </source>
</evidence>
<feature type="non-terminal residue" evidence="11">
    <location>
        <position position="1"/>
    </location>
</feature>
<proteinExistence type="predicted"/>
<dbReference type="Gene3D" id="3.40.50.800">
    <property type="entry name" value="Anticodon-binding domain"/>
    <property type="match status" value="1"/>
</dbReference>
<dbReference type="EC" id="6.1.1.15" evidence="1"/>
<evidence type="ECO:0000256" key="8">
    <source>
        <dbReference type="ARBA" id="ARBA00029731"/>
    </source>
</evidence>
<comment type="catalytic activity">
    <reaction evidence="9">
        <text>tRNA(Pro) + L-proline + ATP = L-prolyl-tRNA(Pro) + AMP + diphosphate</text>
        <dbReference type="Rhea" id="RHEA:14305"/>
        <dbReference type="Rhea" id="RHEA-COMP:9700"/>
        <dbReference type="Rhea" id="RHEA-COMP:9702"/>
        <dbReference type="ChEBI" id="CHEBI:30616"/>
        <dbReference type="ChEBI" id="CHEBI:33019"/>
        <dbReference type="ChEBI" id="CHEBI:60039"/>
        <dbReference type="ChEBI" id="CHEBI:78442"/>
        <dbReference type="ChEBI" id="CHEBI:78532"/>
        <dbReference type="ChEBI" id="CHEBI:456215"/>
        <dbReference type="EC" id="6.1.1.15"/>
    </reaction>
</comment>
<dbReference type="PANTHER" id="PTHR42753">
    <property type="entry name" value="MITOCHONDRIAL RIBOSOME PROTEIN L39/PROLYL-TRNA LIGASE FAMILY MEMBER"/>
    <property type="match status" value="1"/>
</dbReference>
<dbReference type="InterPro" id="IPR004154">
    <property type="entry name" value="Anticodon-bd"/>
</dbReference>
<dbReference type="AlphaFoldDB" id="A0A2M8D9Z1"/>
<evidence type="ECO:0000256" key="7">
    <source>
        <dbReference type="ARBA" id="ARBA00023146"/>
    </source>
</evidence>
<keyword evidence="4" id="KW-0547">Nucleotide-binding</keyword>
<dbReference type="Proteomes" id="UP000230577">
    <property type="component" value="Unassembled WGS sequence"/>
</dbReference>
<gene>
    <name evidence="11" type="ORF">CO087_00805</name>
</gene>
<dbReference type="PROSITE" id="PS50862">
    <property type="entry name" value="AA_TRNA_LIGASE_II"/>
    <property type="match status" value="1"/>
</dbReference>